<comment type="caution">
    <text evidence="2">The sequence shown here is derived from an EMBL/GenBank/DDBJ whole genome shotgun (WGS) entry which is preliminary data.</text>
</comment>
<sequence length="238" mass="26779">MSLPVSFAAAIWVRTTFSSAGFTLLVYDYVLTLRDEVTYIWNAPWTVVKVMFFINRYGNLAGQTFISLEESGLLTDNSQSFCRKFALITTIFMLLSSESIHIHFQYLDVARVCVGRMPISENIQGNSGFSTHLVSSMYSFEMDRIFRRQPSFFIDGLLSTDANNTQSPKYLLAKGFANPLLSVAGQRLVLNLRGLKTRTYETRDLSCEVDRQIQAAFGNVTALDNDDPEIEQGRGCAN</sequence>
<accession>A0A1J8PR48</accession>
<keyword evidence="3" id="KW-1185">Reference proteome</keyword>
<reference evidence="2 3" key="1">
    <citation type="submission" date="2016-03" db="EMBL/GenBank/DDBJ databases">
        <title>Comparative genomics of the ectomycorrhizal sister species Rhizopogon vinicolor and Rhizopogon vesiculosus (Basidiomycota: Boletales) reveals a divergence of the mating type B locus.</title>
        <authorList>
            <person name="Mujic A.B."/>
            <person name="Kuo A."/>
            <person name="Tritt A."/>
            <person name="Lipzen A."/>
            <person name="Chen C."/>
            <person name="Johnson J."/>
            <person name="Sharma A."/>
            <person name="Barry K."/>
            <person name="Grigoriev I.V."/>
            <person name="Spatafora J.W."/>
        </authorList>
    </citation>
    <scope>NUCLEOTIDE SEQUENCE [LARGE SCALE GENOMIC DNA]</scope>
    <source>
        <strain evidence="2 3">AM-OR11-056</strain>
    </source>
</reference>
<dbReference type="EMBL" id="LVVM01005294">
    <property type="protein sequence ID" value="OJA10983.1"/>
    <property type="molecule type" value="Genomic_DNA"/>
</dbReference>
<dbReference type="Proteomes" id="UP000183567">
    <property type="component" value="Unassembled WGS sequence"/>
</dbReference>
<name>A0A1J8PR48_9AGAM</name>
<proteinExistence type="predicted"/>
<evidence type="ECO:0000313" key="3">
    <source>
        <dbReference type="Proteomes" id="UP000183567"/>
    </source>
</evidence>
<protein>
    <recommendedName>
        <fullName evidence="1">DUF6533 domain-containing protein</fullName>
    </recommendedName>
</protein>
<dbReference type="OrthoDB" id="2638860at2759"/>
<dbReference type="AlphaFoldDB" id="A0A1J8PR48"/>
<organism evidence="2 3">
    <name type="scientific">Rhizopogon vesiculosus</name>
    <dbReference type="NCBI Taxonomy" id="180088"/>
    <lineage>
        <taxon>Eukaryota</taxon>
        <taxon>Fungi</taxon>
        <taxon>Dikarya</taxon>
        <taxon>Basidiomycota</taxon>
        <taxon>Agaricomycotina</taxon>
        <taxon>Agaricomycetes</taxon>
        <taxon>Agaricomycetidae</taxon>
        <taxon>Boletales</taxon>
        <taxon>Suillineae</taxon>
        <taxon>Rhizopogonaceae</taxon>
        <taxon>Rhizopogon</taxon>
    </lineage>
</organism>
<evidence type="ECO:0000259" key="1">
    <source>
        <dbReference type="Pfam" id="PF20151"/>
    </source>
</evidence>
<evidence type="ECO:0000313" key="2">
    <source>
        <dbReference type="EMBL" id="OJA10983.1"/>
    </source>
</evidence>
<dbReference type="InterPro" id="IPR045340">
    <property type="entry name" value="DUF6533"/>
</dbReference>
<feature type="domain" description="DUF6533" evidence="1">
    <location>
        <begin position="20"/>
        <end position="58"/>
    </location>
</feature>
<dbReference type="Pfam" id="PF20151">
    <property type="entry name" value="DUF6533"/>
    <property type="match status" value="1"/>
</dbReference>
<gene>
    <name evidence="2" type="ORF">AZE42_09310</name>
</gene>